<name>A0ABY8QS34_9MICO</name>
<dbReference type="InterPro" id="IPR036249">
    <property type="entry name" value="Thioredoxin-like_sf"/>
</dbReference>
<dbReference type="RefSeq" id="WP_349637752.1">
    <property type="nucleotide sequence ID" value="NZ_CP090958.1"/>
</dbReference>
<dbReference type="Gene3D" id="3.40.30.10">
    <property type="entry name" value="Glutaredoxin"/>
    <property type="match status" value="1"/>
</dbReference>
<evidence type="ECO:0000313" key="1">
    <source>
        <dbReference type="EMBL" id="WGW10970.1"/>
    </source>
</evidence>
<gene>
    <name evidence="1" type="ORF">LWF01_12755</name>
</gene>
<dbReference type="Pfam" id="PF05768">
    <property type="entry name" value="Glrx-like"/>
    <property type="match status" value="1"/>
</dbReference>
<dbReference type="Proteomes" id="UP001209083">
    <property type="component" value="Chromosome"/>
</dbReference>
<dbReference type="EMBL" id="CP090958">
    <property type="protein sequence ID" value="WGW10970.1"/>
    <property type="molecule type" value="Genomic_DNA"/>
</dbReference>
<organism evidence="1 2">
    <name type="scientific">Saxibacter everestensis</name>
    <dbReference type="NCBI Taxonomy" id="2909229"/>
    <lineage>
        <taxon>Bacteria</taxon>
        <taxon>Bacillati</taxon>
        <taxon>Actinomycetota</taxon>
        <taxon>Actinomycetes</taxon>
        <taxon>Micrococcales</taxon>
        <taxon>Brevibacteriaceae</taxon>
        <taxon>Saxibacter</taxon>
    </lineage>
</organism>
<evidence type="ECO:0000313" key="2">
    <source>
        <dbReference type="Proteomes" id="UP001209083"/>
    </source>
</evidence>
<protein>
    <submittedName>
        <fullName evidence="1">Glutaredoxin family protein</fullName>
    </submittedName>
</protein>
<reference evidence="1 2" key="1">
    <citation type="submission" date="2023-05" db="EMBL/GenBank/DDBJ databases">
        <title>Lithophilousrod everest ZFBP1038 complete genpme.</title>
        <authorList>
            <person name="Tian M."/>
        </authorList>
    </citation>
    <scope>NUCLEOTIDE SEQUENCE [LARGE SCALE GENOMIC DNA]</scope>
    <source>
        <strain evidence="1 2">ZFBP1038</strain>
    </source>
</reference>
<proteinExistence type="predicted"/>
<sequence>MSEVLLVSRANCHLCDEARPIVQAVARETGHHFAEVDVDQDAQLRSKYSDEVPVVLIDGVQHAFWRVDADRLRKALAPESGSS</sequence>
<accession>A0ABY8QS34</accession>
<dbReference type="SUPFAM" id="SSF52833">
    <property type="entry name" value="Thioredoxin-like"/>
    <property type="match status" value="1"/>
</dbReference>
<dbReference type="InterPro" id="IPR008554">
    <property type="entry name" value="Glutaredoxin-like"/>
</dbReference>
<keyword evidence="2" id="KW-1185">Reference proteome</keyword>